<dbReference type="NCBIfam" id="NF033539">
    <property type="entry name" value="transpos_IS1380"/>
    <property type="match status" value="1"/>
</dbReference>
<keyword evidence="3" id="KW-1185">Reference proteome</keyword>
<dbReference type="InterPro" id="IPR012337">
    <property type="entry name" value="RNaseH-like_sf"/>
</dbReference>
<dbReference type="EMBL" id="JBHSSF010000020">
    <property type="protein sequence ID" value="MFC6176946.1"/>
    <property type="molecule type" value="Genomic_DNA"/>
</dbReference>
<dbReference type="SUPFAM" id="SSF53098">
    <property type="entry name" value="Ribonuclease H-like"/>
    <property type="match status" value="1"/>
</dbReference>
<sequence>MLLDALVRPGNEYTGKDADKFIIHTLDHIQSFAPGADIVIRGDSGFAAPAFYDVCSKRDIYFIVRLKSNATLNDRANDLFADTKLNIYDDVSISKELNYRAKTWSTPYRVVVNAKHKAGELAFWTYTFVVTNMDSLSSDLLFPVYHDRGNVENDIKELKNGFGFDKTNSSTFIANAVRALIGGIAYNLMQLFKCLLVPKGTRITAKSLRFKLFHIAGRVTNHAHLVQIHLASNYHYKNWFFRLLHNIQKLIL</sequence>
<dbReference type="Proteomes" id="UP001596288">
    <property type="component" value="Unassembled WGS sequence"/>
</dbReference>
<dbReference type="Pfam" id="PF13701">
    <property type="entry name" value="DDE_Tnp_1_4"/>
    <property type="match status" value="1"/>
</dbReference>
<evidence type="ECO:0000313" key="2">
    <source>
        <dbReference type="EMBL" id="MFC6176946.1"/>
    </source>
</evidence>
<name>A0ABW1RP31_9LACO</name>
<protein>
    <submittedName>
        <fullName evidence="2">IS1380 family transposase</fullName>
    </submittedName>
</protein>
<dbReference type="RefSeq" id="WP_171000447.1">
    <property type="nucleotide sequence ID" value="NZ_BJDF01000003.1"/>
</dbReference>
<reference evidence="3" key="1">
    <citation type="journal article" date="2019" name="Int. J. Syst. Evol. Microbiol.">
        <title>The Global Catalogue of Microorganisms (GCM) 10K type strain sequencing project: providing services to taxonomists for standard genome sequencing and annotation.</title>
        <authorList>
            <consortium name="The Broad Institute Genomics Platform"/>
            <consortium name="The Broad Institute Genome Sequencing Center for Infectious Disease"/>
            <person name="Wu L."/>
            <person name="Ma J."/>
        </authorList>
    </citation>
    <scope>NUCLEOTIDE SEQUENCE [LARGE SCALE GENOMIC DNA]</scope>
    <source>
        <strain evidence="3">CCM 8927</strain>
    </source>
</reference>
<feature type="domain" description="Transposase DDE" evidence="1">
    <location>
        <begin position="2"/>
        <end position="250"/>
    </location>
</feature>
<comment type="caution">
    <text evidence="2">The sequence shown here is derived from an EMBL/GenBank/DDBJ whole genome shotgun (WGS) entry which is preliminary data.</text>
</comment>
<proteinExistence type="predicted"/>
<gene>
    <name evidence="2" type="ORF">ACFQAV_08845</name>
</gene>
<accession>A0ABW1RP31</accession>
<dbReference type="InterPro" id="IPR047960">
    <property type="entry name" value="Transpos_IS1380"/>
</dbReference>
<dbReference type="InterPro" id="IPR025668">
    <property type="entry name" value="Tnp_DDE_dom"/>
</dbReference>
<evidence type="ECO:0000313" key="3">
    <source>
        <dbReference type="Proteomes" id="UP001596288"/>
    </source>
</evidence>
<organism evidence="2 3">
    <name type="scientific">Companilactobacillus huachuanensis</name>
    <dbReference type="NCBI Taxonomy" id="2559914"/>
    <lineage>
        <taxon>Bacteria</taxon>
        <taxon>Bacillati</taxon>
        <taxon>Bacillota</taxon>
        <taxon>Bacilli</taxon>
        <taxon>Lactobacillales</taxon>
        <taxon>Lactobacillaceae</taxon>
        <taxon>Companilactobacillus</taxon>
    </lineage>
</organism>
<evidence type="ECO:0000259" key="1">
    <source>
        <dbReference type="Pfam" id="PF13701"/>
    </source>
</evidence>